<name>A0ABZ3H305_GEOAI</name>
<feature type="domain" description="PhoU" evidence="1">
    <location>
        <begin position="16"/>
        <end position="100"/>
    </location>
</feature>
<feature type="domain" description="PhoU" evidence="1">
    <location>
        <begin position="111"/>
        <end position="185"/>
    </location>
</feature>
<dbReference type="RefSeq" id="WP_193807238.1">
    <property type="nucleotide sequence ID" value="NZ_CP087714.1"/>
</dbReference>
<dbReference type="GeneID" id="90450046"/>
<dbReference type="Gene3D" id="1.20.58.220">
    <property type="entry name" value="Phosphate transport system protein phou homolog 2, domain 2"/>
    <property type="match status" value="1"/>
</dbReference>
<evidence type="ECO:0000259" key="1">
    <source>
        <dbReference type="Pfam" id="PF01895"/>
    </source>
</evidence>
<dbReference type="InterPro" id="IPR026022">
    <property type="entry name" value="PhoU_dom"/>
</dbReference>
<dbReference type="PANTHER" id="PTHR42930">
    <property type="entry name" value="PHOSPHATE-SPECIFIC TRANSPORT SYSTEM ACCESSORY PROTEIN PHOU"/>
    <property type="match status" value="1"/>
</dbReference>
<dbReference type="SUPFAM" id="SSF109755">
    <property type="entry name" value="PhoU-like"/>
    <property type="match status" value="1"/>
</dbReference>
<evidence type="ECO:0000313" key="2">
    <source>
        <dbReference type="EMBL" id="XAT63591.1"/>
    </source>
</evidence>
<dbReference type="Pfam" id="PF01895">
    <property type="entry name" value="PhoU"/>
    <property type="match status" value="2"/>
</dbReference>
<dbReference type="EMBL" id="CP087714">
    <property type="protein sequence ID" value="XAT63591.1"/>
    <property type="molecule type" value="Genomic_DNA"/>
</dbReference>
<organism evidence="2 3">
    <name type="scientific">Geoglobus acetivorans</name>
    <dbReference type="NCBI Taxonomy" id="565033"/>
    <lineage>
        <taxon>Archaea</taxon>
        <taxon>Methanobacteriati</taxon>
        <taxon>Methanobacteriota</taxon>
        <taxon>Archaeoglobi</taxon>
        <taxon>Archaeoglobales</taxon>
        <taxon>Archaeoglobaceae</taxon>
        <taxon>Geoglobus</taxon>
    </lineage>
</organism>
<sequence length="202" mass="23390">MRVLDERLEKIKEEVVELHGIAKNSVELCIDALFGDENSAVKIDELERYSDILNTDIENEALGAVALFQPVARDLRFLATIMRISGNYERIVDYALKISRCRATRFREELEEIRKVLLEMFDILESALQGDVESIADKLMTRDDMIDRKSRDIIDKLKGEEMTDETLCLIFSARFLERIGDILAKTGARMLYIEKGRRVWIK</sequence>
<reference evidence="2 3" key="1">
    <citation type="submission" date="2021-11" db="EMBL/GenBank/DDBJ databases">
        <title>Whole genome of Geoglobus acetivorans.</title>
        <authorList>
            <person name="Liu D."/>
        </authorList>
    </citation>
    <scope>NUCLEOTIDE SEQUENCE [LARGE SCALE GENOMIC DNA]</scope>
    <source>
        <strain evidence="2 3">SBH6</strain>
    </source>
</reference>
<dbReference type="InterPro" id="IPR038078">
    <property type="entry name" value="PhoU-like_sf"/>
</dbReference>
<gene>
    <name evidence="2" type="ORF">LPQ35_10085</name>
</gene>
<dbReference type="Proteomes" id="UP001492541">
    <property type="component" value="Chromosome"/>
</dbReference>
<dbReference type="InterPro" id="IPR028366">
    <property type="entry name" value="PhoU"/>
</dbReference>
<proteinExistence type="predicted"/>
<keyword evidence="3" id="KW-1185">Reference proteome</keyword>
<evidence type="ECO:0000313" key="3">
    <source>
        <dbReference type="Proteomes" id="UP001492541"/>
    </source>
</evidence>
<protein>
    <recommendedName>
        <fullName evidence="1">PhoU domain-containing protein</fullName>
    </recommendedName>
</protein>
<accession>A0ABZ3H305</accession>
<dbReference type="PANTHER" id="PTHR42930:SF3">
    <property type="entry name" value="PHOSPHATE-SPECIFIC TRANSPORT SYSTEM ACCESSORY PROTEIN PHOU"/>
    <property type="match status" value="1"/>
</dbReference>